<reference evidence="2 3" key="1">
    <citation type="submission" date="2013-06" db="EMBL/GenBank/DDBJ databases">
        <authorList>
            <person name="Weinstock G."/>
            <person name="Sodergren E."/>
            <person name="Lobos E.A."/>
            <person name="Fulton L."/>
            <person name="Fulton R."/>
            <person name="Courtney L."/>
            <person name="Fronick C."/>
            <person name="O'Laughlin M."/>
            <person name="Godfrey J."/>
            <person name="Wilson R.M."/>
            <person name="Miner T."/>
            <person name="Farmer C."/>
            <person name="Delehaunty K."/>
            <person name="Cordes M."/>
            <person name="Minx P."/>
            <person name="Tomlinson C."/>
            <person name="Chen J."/>
            <person name="Wollam A."/>
            <person name="Pepin K.H."/>
            <person name="Bhonagiri V."/>
            <person name="Zhang X."/>
            <person name="Warren W."/>
            <person name="Mitreva M."/>
            <person name="Mardis E.R."/>
            <person name="Wilson R.K."/>
        </authorList>
    </citation>
    <scope>NUCLEOTIDE SEQUENCE [LARGE SCALE GENOMIC DNA]</scope>
    <source>
        <strain evidence="2 3">F0570</strain>
    </source>
</reference>
<gene>
    <name evidence="2" type="ORF">HMPREF1555_01587</name>
</gene>
<proteinExistence type="predicted"/>
<comment type="caution">
    <text evidence="2">The sequence shown here is derived from an EMBL/GenBank/DDBJ whole genome shotgun (WGS) entry which is preliminary data.</text>
</comment>
<organism evidence="2 3">
    <name type="scientific">Porphyromonas gingivalis F0570</name>
    <dbReference type="NCBI Taxonomy" id="1227271"/>
    <lineage>
        <taxon>Bacteria</taxon>
        <taxon>Pseudomonadati</taxon>
        <taxon>Bacteroidota</taxon>
        <taxon>Bacteroidia</taxon>
        <taxon>Bacteroidales</taxon>
        <taxon>Porphyromonadaceae</taxon>
        <taxon>Porphyromonas</taxon>
    </lineage>
</organism>
<accession>A0A0E2LPY8</accession>
<evidence type="ECO:0000256" key="1">
    <source>
        <dbReference type="SAM" id="MobiDB-lite"/>
    </source>
</evidence>
<feature type="region of interest" description="Disordered" evidence="1">
    <location>
        <begin position="36"/>
        <end position="68"/>
    </location>
</feature>
<evidence type="ECO:0000313" key="2">
    <source>
        <dbReference type="EMBL" id="ERJ65074.1"/>
    </source>
</evidence>
<dbReference type="EMBL" id="AWUW01000114">
    <property type="protein sequence ID" value="ERJ65074.1"/>
    <property type="molecule type" value="Genomic_DNA"/>
</dbReference>
<dbReference type="Proteomes" id="UP000016630">
    <property type="component" value="Unassembled WGS sequence"/>
</dbReference>
<sequence>MACSQDLYRKALQYTPPSSLFSIQFALTPPRVPFQDPLGIPPETPKGSYPRLLRGPIGDSPGVSTGTPKGSSRYFLMSWEKVFQRDFSPPPLCTLALNLCCQRHVFFYICA</sequence>
<protein>
    <submittedName>
        <fullName evidence="2">Uncharacterized protein</fullName>
    </submittedName>
</protein>
<dbReference type="AlphaFoldDB" id="A0A0E2LPY8"/>
<evidence type="ECO:0000313" key="3">
    <source>
        <dbReference type="Proteomes" id="UP000016630"/>
    </source>
</evidence>
<dbReference type="HOGENOM" id="CLU_2156048_0_0_10"/>
<name>A0A0E2LPY8_PORGN</name>